<feature type="signal peptide" evidence="2">
    <location>
        <begin position="1"/>
        <end position="17"/>
    </location>
</feature>
<keyword evidence="2" id="KW-0732">Signal</keyword>
<gene>
    <name evidence="4" type="ORF">ABS10_04745</name>
</gene>
<dbReference type="EMBL" id="LICS01000008">
    <property type="protein sequence ID" value="KRO96065.1"/>
    <property type="molecule type" value="Genomic_DNA"/>
</dbReference>
<dbReference type="InterPro" id="IPR011757">
    <property type="entry name" value="Lytic_transglycosylase_MltB"/>
</dbReference>
<comment type="caution">
    <text evidence="4">The sequence shown here is derived from an EMBL/GenBank/DDBJ whole genome shotgun (WGS) entry which is preliminary data.</text>
</comment>
<evidence type="ECO:0000313" key="5">
    <source>
        <dbReference type="Proteomes" id="UP000051027"/>
    </source>
</evidence>
<feature type="chain" id="PRO_5006425237" evidence="2">
    <location>
        <begin position="18"/>
        <end position="342"/>
    </location>
</feature>
<dbReference type="CDD" id="cd13399">
    <property type="entry name" value="Slt35-like"/>
    <property type="match status" value="1"/>
</dbReference>
<dbReference type="STRING" id="1655612.ABS10_04745"/>
<dbReference type="Pfam" id="PF13406">
    <property type="entry name" value="SLT_2"/>
    <property type="match status" value="1"/>
</dbReference>
<dbReference type="InterPro" id="IPR031304">
    <property type="entry name" value="SLT_2"/>
</dbReference>
<dbReference type="InterPro" id="IPR043426">
    <property type="entry name" value="MltB-like"/>
</dbReference>
<protein>
    <submittedName>
        <fullName evidence="4">Lytic murein transglycosylase</fullName>
    </submittedName>
</protein>
<dbReference type="NCBIfam" id="TIGR02282">
    <property type="entry name" value="MltB"/>
    <property type="match status" value="1"/>
</dbReference>
<organism evidence="4 5">
    <name type="scientific">SAR86 cluster bacterium BACL1 MAG-120820-bin45</name>
    <dbReference type="NCBI Taxonomy" id="1655612"/>
    <lineage>
        <taxon>Bacteria</taxon>
        <taxon>Pseudomonadati</taxon>
        <taxon>Pseudomonadota</taxon>
        <taxon>Gammaproteobacteria</taxon>
        <taxon>SAR86 cluster</taxon>
    </lineage>
</organism>
<dbReference type="Gene3D" id="1.10.8.350">
    <property type="entry name" value="Bacterial muramidase"/>
    <property type="match status" value="1"/>
</dbReference>
<evidence type="ECO:0000256" key="1">
    <source>
        <dbReference type="PIRSR" id="PIRSR611757-1"/>
    </source>
</evidence>
<dbReference type="PANTHER" id="PTHR30163:SF9">
    <property type="entry name" value="MEMBRANE-BOUND LYTIC MUREIN TRANSGLYCOSYLASE B"/>
    <property type="match status" value="1"/>
</dbReference>
<dbReference type="AlphaFoldDB" id="A0A0R2U936"/>
<dbReference type="PROSITE" id="PS51782">
    <property type="entry name" value="LYSM"/>
    <property type="match status" value="1"/>
</dbReference>
<accession>A0A0R2U936</accession>
<dbReference type="FunFam" id="1.10.8.350:FF:000001">
    <property type="entry name" value="Lytic murein transglycosylase B"/>
    <property type="match status" value="1"/>
</dbReference>
<feature type="active site" evidence="1">
    <location>
        <position position="118"/>
    </location>
</feature>
<reference evidence="4 5" key="1">
    <citation type="submission" date="2015-10" db="EMBL/GenBank/DDBJ databases">
        <title>Metagenome-Assembled Genomes uncover a global brackish microbiome.</title>
        <authorList>
            <person name="Hugerth L.W."/>
            <person name="Larsson J."/>
            <person name="Alneberg J."/>
            <person name="Lindh M.V."/>
            <person name="Legrand C."/>
            <person name="Pinhassi J."/>
            <person name="Andersson A.F."/>
        </authorList>
    </citation>
    <scope>NUCLEOTIDE SEQUENCE [LARGE SCALE GENOMIC DNA]</scope>
    <source>
        <strain evidence="4">BACL1 MAG-120820-bin45</strain>
    </source>
</reference>
<evidence type="ECO:0000256" key="2">
    <source>
        <dbReference type="SAM" id="SignalP"/>
    </source>
</evidence>
<evidence type="ECO:0000259" key="3">
    <source>
        <dbReference type="PROSITE" id="PS51782"/>
    </source>
</evidence>
<dbReference type="InterPro" id="IPR018392">
    <property type="entry name" value="LysM"/>
</dbReference>
<dbReference type="SMART" id="SM00257">
    <property type="entry name" value="LysM"/>
    <property type="match status" value="1"/>
</dbReference>
<dbReference type="PANTHER" id="PTHR30163">
    <property type="entry name" value="MEMBRANE-BOUND LYTIC MUREIN TRANSGLYCOSYLASE B"/>
    <property type="match status" value="1"/>
</dbReference>
<dbReference type="GO" id="GO:0008933">
    <property type="term" value="F:peptidoglycan lytic transglycosylase activity"/>
    <property type="evidence" value="ECO:0007669"/>
    <property type="project" value="TreeGrafter"/>
</dbReference>
<dbReference type="GO" id="GO:0009253">
    <property type="term" value="P:peptidoglycan catabolic process"/>
    <property type="evidence" value="ECO:0007669"/>
    <property type="project" value="TreeGrafter"/>
</dbReference>
<proteinExistence type="predicted"/>
<dbReference type="SUPFAM" id="SSF53955">
    <property type="entry name" value="Lysozyme-like"/>
    <property type="match status" value="1"/>
</dbReference>
<sequence>MKHLLFICIFFASFSFADYSKHPEAVDVINLLVTEHDFDRNYVIQVLKSAQKQDNILESISSPAEFTWTWDRYRKLFLEEKRIANGKAFIFENADLLKRVEDEFGVPKEIITSILGVETRYGKIKGSHRVLDSLATLGFDFPRRSKFFKSELVQFFLLAQENNLDIFSIKGSYAGAMGYGQFISSSYRAYAIDYDGDGYADLFNSVPDAVASVANYLKVHGWKRDGNIVEEVQLNNVSKPYSTDHQSLKFMLLMFIESEEKEYKVQEGDSLLDIAQKNNMSLDELMSLNDLRDPDHIRVTQTLLLAKKKDTYYIGDDNFIAITKYNRSHFYAKAVYDLSLEF</sequence>
<dbReference type="InterPro" id="IPR023346">
    <property type="entry name" value="Lysozyme-like_dom_sf"/>
</dbReference>
<evidence type="ECO:0000313" key="4">
    <source>
        <dbReference type="EMBL" id="KRO96065.1"/>
    </source>
</evidence>
<name>A0A0R2U936_9GAMM</name>
<feature type="domain" description="LysM" evidence="3">
    <location>
        <begin position="261"/>
        <end position="305"/>
    </location>
</feature>
<dbReference type="Proteomes" id="UP000051027">
    <property type="component" value="Unassembled WGS sequence"/>
</dbReference>
<dbReference type="CDD" id="cd00118">
    <property type="entry name" value="LysM"/>
    <property type="match status" value="1"/>
</dbReference>
<dbReference type="Gene3D" id="1.10.530.10">
    <property type="match status" value="1"/>
</dbReference>